<dbReference type="InterPro" id="IPR046242">
    <property type="entry name" value="DUF6275"/>
</dbReference>
<protein>
    <submittedName>
        <fullName evidence="1">Uncharacterized protein</fullName>
    </submittedName>
</protein>
<proteinExistence type="predicted"/>
<dbReference type="EMBL" id="PP750868">
    <property type="protein sequence ID" value="XBM95174.1"/>
    <property type="molecule type" value="Genomic_DNA"/>
</dbReference>
<gene>
    <name evidence="1" type="ORF">Scarif_00065</name>
</gene>
<reference evidence="1" key="1">
    <citation type="submission" date="2024-05" db="EMBL/GenBank/DDBJ databases">
        <title>Isolation and characterization of the new Streptomyces phages Kamino, Geonosis, Abafar and Scarif infecting a broad range of host species.</title>
        <authorList>
            <person name="Rackow B."/>
            <person name="Rolland C."/>
            <person name="Mohnen I."/>
            <person name="Wittmann J."/>
            <person name="Muesken M."/>
            <person name="Overmann J."/>
            <person name="Frunzke J."/>
        </authorList>
    </citation>
    <scope>NUCLEOTIDE SEQUENCE</scope>
</reference>
<sequence>MAYTGHGYHIPNTNRGEGVTRAVTPTGCGGPQAGCPRCKKDVEDYMESVKGTQENFQERAKGIVRKYVKASIPPEGDANFDVYVPWFSKTLQNWKSTVGTTRNDGLYFEVTYDGEKRRTYVDVYRKIDHFIIQDDI</sequence>
<dbReference type="Pfam" id="PF19791">
    <property type="entry name" value="DUF6275"/>
    <property type="match status" value="1"/>
</dbReference>
<name>A0AAU7GYI3_9CAUD</name>
<evidence type="ECO:0000313" key="1">
    <source>
        <dbReference type="EMBL" id="XBM95174.1"/>
    </source>
</evidence>
<organism evidence="1">
    <name type="scientific">Streptomyces phage Scarif</name>
    <dbReference type="NCBI Taxonomy" id="3158858"/>
    <lineage>
        <taxon>Viruses</taxon>
        <taxon>Duplodnaviria</taxon>
        <taxon>Heunggongvirae</taxon>
        <taxon>Uroviricota</taxon>
        <taxon>Caudoviricetes</taxon>
    </lineage>
</organism>
<accession>A0AAU7GYI3</accession>